<proteinExistence type="predicted"/>
<sequence>MRFENRIILGVFAIFVCWLFYQLNQIIHEKPPESLDFGATTEFINPNDIKYTILPILKQCEINNPEKKFLIIIHNRAESFHRRKQIRESFGQSWIKENWKFDIIFVLGKPQNLLIQKVVENEAKVYGDILQSTILDAYRNLTYKAVSWMKFLHEKCNKIEYILKIDDDVVPDFSVVGQIIDGYKEELK</sequence>
<name>A0AC34RE46_9BILA</name>
<dbReference type="Proteomes" id="UP000887576">
    <property type="component" value="Unplaced"/>
</dbReference>
<accession>A0AC34RE46</accession>
<protein>
    <submittedName>
        <fullName evidence="2">Hexosyltransferase</fullName>
    </submittedName>
</protein>
<evidence type="ECO:0000313" key="1">
    <source>
        <dbReference type="Proteomes" id="UP000887576"/>
    </source>
</evidence>
<organism evidence="1 2">
    <name type="scientific">Panagrolaimus sp. JU765</name>
    <dbReference type="NCBI Taxonomy" id="591449"/>
    <lineage>
        <taxon>Eukaryota</taxon>
        <taxon>Metazoa</taxon>
        <taxon>Ecdysozoa</taxon>
        <taxon>Nematoda</taxon>
        <taxon>Chromadorea</taxon>
        <taxon>Rhabditida</taxon>
        <taxon>Tylenchina</taxon>
        <taxon>Panagrolaimomorpha</taxon>
        <taxon>Panagrolaimoidea</taxon>
        <taxon>Panagrolaimidae</taxon>
        <taxon>Panagrolaimus</taxon>
    </lineage>
</organism>
<evidence type="ECO:0000313" key="2">
    <source>
        <dbReference type="WBParaSite" id="JU765_v2.g5780.t1"/>
    </source>
</evidence>
<dbReference type="WBParaSite" id="JU765_v2.g5780.t1">
    <property type="protein sequence ID" value="JU765_v2.g5780.t1"/>
    <property type="gene ID" value="JU765_v2.g5780"/>
</dbReference>
<reference evidence="2" key="1">
    <citation type="submission" date="2022-11" db="UniProtKB">
        <authorList>
            <consortium name="WormBaseParasite"/>
        </authorList>
    </citation>
    <scope>IDENTIFICATION</scope>
</reference>